<feature type="transmembrane region" description="Helical" evidence="7">
    <location>
        <begin position="309"/>
        <end position="326"/>
    </location>
</feature>
<evidence type="ECO:0000256" key="1">
    <source>
        <dbReference type="ARBA" id="ARBA00004651"/>
    </source>
</evidence>
<feature type="transmembrane region" description="Helical" evidence="7">
    <location>
        <begin position="83"/>
        <end position="107"/>
    </location>
</feature>
<comment type="subcellular location">
    <subcellularLocation>
        <location evidence="1">Cell membrane</location>
        <topology evidence="1">Multi-pass membrane protein</topology>
    </subcellularLocation>
</comment>
<evidence type="ECO:0000256" key="3">
    <source>
        <dbReference type="ARBA" id="ARBA00022692"/>
    </source>
</evidence>
<feature type="transmembrane region" description="Helical" evidence="7">
    <location>
        <begin position="276"/>
        <end position="297"/>
    </location>
</feature>
<evidence type="ECO:0000256" key="6">
    <source>
        <dbReference type="ARBA" id="ARBA00023251"/>
    </source>
</evidence>
<evidence type="ECO:0000256" key="5">
    <source>
        <dbReference type="ARBA" id="ARBA00023136"/>
    </source>
</evidence>
<feature type="transmembrane region" description="Helical" evidence="7">
    <location>
        <begin position="144"/>
        <end position="166"/>
    </location>
</feature>
<dbReference type="SUPFAM" id="SSF103473">
    <property type="entry name" value="MFS general substrate transporter"/>
    <property type="match status" value="1"/>
</dbReference>
<dbReference type="PRINTS" id="PR01036">
    <property type="entry name" value="TCRTETB"/>
</dbReference>
<proteinExistence type="predicted"/>
<dbReference type="PANTHER" id="PTHR42718:SF9">
    <property type="entry name" value="MAJOR FACILITATOR SUPERFAMILY MULTIDRUG TRANSPORTER MFSC"/>
    <property type="match status" value="1"/>
</dbReference>
<evidence type="ECO:0000313" key="10">
    <source>
        <dbReference type="Proteomes" id="UP001470023"/>
    </source>
</evidence>
<dbReference type="InterPro" id="IPR036259">
    <property type="entry name" value="MFS_trans_sf"/>
</dbReference>
<dbReference type="Proteomes" id="UP001470023">
    <property type="component" value="Unassembled WGS sequence"/>
</dbReference>
<keyword evidence="6" id="KW-0046">Antibiotic resistance</keyword>
<feature type="transmembrane region" description="Helical" evidence="7">
    <location>
        <begin position="338"/>
        <end position="357"/>
    </location>
</feature>
<dbReference type="EMBL" id="JBEPAZ010000003">
    <property type="protein sequence ID" value="MER6427046.1"/>
    <property type="molecule type" value="Genomic_DNA"/>
</dbReference>
<keyword evidence="4 7" id="KW-1133">Transmembrane helix</keyword>
<accession>A0ABV1TZZ5</accession>
<comment type="caution">
    <text evidence="9">The sequence shown here is derived from an EMBL/GenBank/DDBJ whole genome shotgun (WGS) entry which is preliminary data.</text>
</comment>
<dbReference type="Pfam" id="PF07690">
    <property type="entry name" value="MFS_1"/>
    <property type="match status" value="1"/>
</dbReference>
<feature type="transmembrane region" description="Helical" evidence="7">
    <location>
        <begin position="442"/>
        <end position="462"/>
    </location>
</feature>
<reference evidence="9 10" key="1">
    <citation type="submission" date="2024-06" db="EMBL/GenBank/DDBJ databases">
        <title>The Natural Products Discovery Center: Release of the First 8490 Sequenced Strains for Exploring Actinobacteria Biosynthetic Diversity.</title>
        <authorList>
            <person name="Kalkreuter E."/>
            <person name="Kautsar S.A."/>
            <person name="Yang D."/>
            <person name="Bader C.D."/>
            <person name="Teijaro C.N."/>
            <person name="Fluegel L."/>
            <person name="Davis C.M."/>
            <person name="Simpson J.R."/>
            <person name="Lauterbach L."/>
            <person name="Steele A.D."/>
            <person name="Gui C."/>
            <person name="Meng S."/>
            <person name="Li G."/>
            <person name="Viehrig K."/>
            <person name="Ye F."/>
            <person name="Su P."/>
            <person name="Kiefer A.F."/>
            <person name="Nichols A."/>
            <person name="Cepeda A.J."/>
            <person name="Yan W."/>
            <person name="Fan B."/>
            <person name="Jiang Y."/>
            <person name="Adhikari A."/>
            <person name="Zheng C.-J."/>
            <person name="Schuster L."/>
            <person name="Cowan T.M."/>
            <person name="Smanski M.J."/>
            <person name="Chevrette M.G."/>
            <person name="De Carvalho L.P.S."/>
            <person name="Shen B."/>
        </authorList>
    </citation>
    <scope>NUCLEOTIDE SEQUENCE [LARGE SCALE GENOMIC DNA]</scope>
    <source>
        <strain evidence="9 10">NPDC001166</strain>
    </source>
</reference>
<feature type="transmembrane region" description="Helical" evidence="7">
    <location>
        <begin position="233"/>
        <end position="255"/>
    </location>
</feature>
<evidence type="ECO:0000259" key="8">
    <source>
        <dbReference type="PROSITE" id="PS50850"/>
    </source>
</evidence>
<evidence type="ECO:0000256" key="4">
    <source>
        <dbReference type="ARBA" id="ARBA00022989"/>
    </source>
</evidence>
<dbReference type="PANTHER" id="PTHR42718">
    <property type="entry name" value="MAJOR FACILITATOR SUPERFAMILY MULTIDRUG TRANSPORTER MFSC"/>
    <property type="match status" value="1"/>
</dbReference>
<dbReference type="InterPro" id="IPR011701">
    <property type="entry name" value="MFS"/>
</dbReference>
<dbReference type="Gene3D" id="1.20.1720.10">
    <property type="entry name" value="Multidrug resistance protein D"/>
    <property type="match status" value="1"/>
</dbReference>
<keyword evidence="2" id="KW-0813">Transport</keyword>
<keyword evidence="5 7" id="KW-0472">Membrane</keyword>
<feature type="transmembrane region" description="Helical" evidence="7">
    <location>
        <begin position="363"/>
        <end position="387"/>
    </location>
</feature>
<evidence type="ECO:0000256" key="7">
    <source>
        <dbReference type="SAM" id="Phobius"/>
    </source>
</evidence>
<feature type="transmembrane region" description="Helical" evidence="7">
    <location>
        <begin position="399"/>
        <end position="422"/>
    </location>
</feature>
<dbReference type="InterPro" id="IPR020846">
    <property type="entry name" value="MFS_dom"/>
</dbReference>
<dbReference type="CDD" id="cd17321">
    <property type="entry name" value="MFS_MMR_MDR_like"/>
    <property type="match status" value="1"/>
</dbReference>
<feature type="transmembrane region" description="Helical" evidence="7">
    <location>
        <begin position="210"/>
        <end position="227"/>
    </location>
</feature>
<dbReference type="PROSITE" id="PS50850">
    <property type="entry name" value="MFS"/>
    <property type="match status" value="1"/>
</dbReference>
<feature type="transmembrane region" description="Helical" evidence="7">
    <location>
        <begin position="119"/>
        <end position="137"/>
    </location>
</feature>
<feature type="transmembrane region" description="Helical" evidence="7">
    <location>
        <begin position="51"/>
        <end position="71"/>
    </location>
</feature>
<evidence type="ECO:0000313" key="9">
    <source>
        <dbReference type="EMBL" id="MER6427046.1"/>
    </source>
</evidence>
<dbReference type="RefSeq" id="WP_352062869.1">
    <property type="nucleotide sequence ID" value="NZ_JBEPAZ010000003.1"/>
</dbReference>
<protein>
    <submittedName>
        <fullName evidence="9">MFS transporter</fullName>
    </submittedName>
</protein>
<gene>
    <name evidence="9" type="ORF">ABT272_04755</name>
</gene>
<keyword evidence="10" id="KW-1185">Reference proteome</keyword>
<evidence type="ECO:0000256" key="2">
    <source>
        <dbReference type="ARBA" id="ARBA00022448"/>
    </source>
</evidence>
<sequence>MPSAGEEPAGPLSFRELLAIALASTMTSLDRTVVVVALPSMAHGLGFGLVAAHWTISVYVLATAALVLLGGRLGSTAGLMRTFRWGVVVFALASAGCATVPAGGAAFPALVGFRALQGAGAALMWPAAIPMVTDAFVRAAQGRAVALFCGVSQLAGALGPLVGGAVTGTLGWRYVFWLNIPIAVLICGLTSRGTPGPRPAGPRPPCAKPLLVVPGVCLVVLALQQSAAWGVASWRFCASLGAGLLITGVFCRTTLRSPRPQIDLRLFARRRFGVDVLVNCGLQLGLFAVFVNSALYIQEVLHFRPLQAGIAQTPLLAGVILGSQAAGRLFDRTGSARVPVLCGLVCALAGVGMWIAALSSSSYVWHLPGMVLSGLGAGAQAAVTADAMNAVPALRRPDASALLAVTQQLSAVVGLAVAGTAIATHVKADAGSALVDTRAVTAGFVVSLGFLVVTFCGAALFLGRCRSITGRRCADGAGGHEPSAPGVRPCPFVRGCGEFPGAGSRSPAAPRTGPR</sequence>
<organism evidence="9 10">
    <name type="scientific">Streptomyces sp. 900105245</name>
    <dbReference type="NCBI Taxonomy" id="3154379"/>
    <lineage>
        <taxon>Bacteria</taxon>
        <taxon>Bacillati</taxon>
        <taxon>Actinomycetota</taxon>
        <taxon>Actinomycetes</taxon>
        <taxon>Kitasatosporales</taxon>
        <taxon>Streptomycetaceae</taxon>
        <taxon>Streptomyces</taxon>
    </lineage>
</organism>
<dbReference type="Gene3D" id="1.20.1250.20">
    <property type="entry name" value="MFS general substrate transporter like domains"/>
    <property type="match status" value="1"/>
</dbReference>
<keyword evidence="3 7" id="KW-0812">Transmembrane</keyword>
<feature type="domain" description="Major facilitator superfamily (MFS) profile" evidence="8">
    <location>
        <begin position="16"/>
        <end position="466"/>
    </location>
</feature>
<feature type="transmembrane region" description="Helical" evidence="7">
    <location>
        <begin position="172"/>
        <end position="189"/>
    </location>
</feature>
<name>A0ABV1TZZ5_9ACTN</name>